<proteinExistence type="predicted"/>
<dbReference type="InParanoid" id="A0A259TWU1"/>
<keyword evidence="2" id="KW-1185">Reference proteome</keyword>
<reference evidence="1 2" key="1">
    <citation type="submission" date="2016-11" db="EMBL/GenBank/DDBJ databases">
        <title>Study of marine rhodopsin-containing bacteria.</title>
        <authorList>
            <person name="Yoshizawa S."/>
            <person name="Kumagai Y."/>
            <person name="Kogure K."/>
        </authorList>
    </citation>
    <scope>NUCLEOTIDE SEQUENCE [LARGE SCALE GENOMIC DNA]</scope>
    <source>
        <strain evidence="1 2">SG-29</strain>
    </source>
</reference>
<evidence type="ECO:0000313" key="1">
    <source>
        <dbReference type="EMBL" id="OZC02225.1"/>
    </source>
</evidence>
<name>A0A259TWU1_9BACT</name>
<organism evidence="1 2">
    <name type="scientific">Rubricoccus marinus</name>
    <dbReference type="NCBI Taxonomy" id="716817"/>
    <lineage>
        <taxon>Bacteria</taxon>
        <taxon>Pseudomonadati</taxon>
        <taxon>Rhodothermota</taxon>
        <taxon>Rhodothermia</taxon>
        <taxon>Rhodothermales</taxon>
        <taxon>Rubricoccaceae</taxon>
        <taxon>Rubricoccus</taxon>
    </lineage>
</organism>
<dbReference type="AlphaFoldDB" id="A0A259TWU1"/>
<sequence>MRLLLLGLLLLPAVALGQTVSPLIELALEFGGDDVVELTYEDGDTQTLTAGQGGTIAGGILLRPSATSPLSARATAGVKALFNASSNANTRIVRFPVEVVGSFRVAPDVEIGAGAVAHVGTKLSGGGFVQDVSFDPAFGATVEAGYSLFSLSYTWMEYTAKTGDTVDASSVGLALRYAF</sequence>
<gene>
    <name evidence="1" type="ORF">BSZ36_04015</name>
</gene>
<evidence type="ECO:0008006" key="3">
    <source>
        <dbReference type="Google" id="ProtNLM"/>
    </source>
</evidence>
<dbReference type="EMBL" id="MQWB01000001">
    <property type="protein sequence ID" value="OZC02225.1"/>
    <property type="molecule type" value="Genomic_DNA"/>
</dbReference>
<protein>
    <recommendedName>
        <fullName evidence="3">Outer membrane protein beta-barrel domain-containing protein</fullName>
    </recommendedName>
</protein>
<dbReference type="Proteomes" id="UP000216446">
    <property type="component" value="Unassembled WGS sequence"/>
</dbReference>
<comment type="caution">
    <text evidence="1">The sequence shown here is derived from an EMBL/GenBank/DDBJ whole genome shotgun (WGS) entry which is preliminary data.</text>
</comment>
<evidence type="ECO:0000313" key="2">
    <source>
        <dbReference type="Proteomes" id="UP000216446"/>
    </source>
</evidence>
<dbReference type="RefSeq" id="WP_094546255.1">
    <property type="nucleotide sequence ID" value="NZ_MQWB01000001.1"/>
</dbReference>
<accession>A0A259TWU1</accession>
<dbReference type="OrthoDB" id="893325at2"/>